<dbReference type="OrthoDB" id="2907555at2"/>
<dbReference type="SUPFAM" id="SSF53098">
    <property type="entry name" value="Ribonuclease H-like"/>
    <property type="match status" value="1"/>
</dbReference>
<dbReference type="RefSeq" id="WP_017825583.1">
    <property type="nucleotide sequence ID" value="NZ_KT897275.1"/>
</dbReference>
<dbReference type="AlphaFoldDB" id="A0A0M1LSG9"/>
<gene>
    <name evidence="3" type="ORF">FC774_17745</name>
    <name evidence="4" type="ORF">FDB51_17885</name>
</gene>
<evidence type="ECO:0000313" key="5">
    <source>
        <dbReference type="Proteomes" id="UP000473681"/>
    </source>
</evidence>
<evidence type="ECO:0000313" key="4">
    <source>
        <dbReference type="EMBL" id="NFN36922.1"/>
    </source>
</evidence>
<organism evidence="4 5">
    <name type="scientific">Clostridium botulinum</name>
    <dbReference type="NCBI Taxonomy" id="1491"/>
    <lineage>
        <taxon>Bacteria</taxon>
        <taxon>Bacillati</taxon>
        <taxon>Bacillota</taxon>
        <taxon>Clostridia</taxon>
        <taxon>Eubacteriales</taxon>
        <taxon>Clostridiaceae</taxon>
        <taxon>Clostridium</taxon>
    </lineage>
</organism>
<dbReference type="EMBL" id="SWOV01000117">
    <property type="protein sequence ID" value="NFF89652.1"/>
    <property type="molecule type" value="Genomic_DNA"/>
</dbReference>
<dbReference type="Proteomes" id="UP000476820">
    <property type="component" value="Unassembled WGS sequence"/>
</dbReference>
<dbReference type="Pfam" id="PF05598">
    <property type="entry name" value="DUF772"/>
    <property type="match status" value="1"/>
</dbReference>
<comment type="caution">
    <text evidence="4">The sequence shown here is derived from an EMBL/GenBank/DDBJ whole genome shotgun (WGS) entry which is preliminary data.</text>
</comment>
<dbReference type="GO" id="GO:0003677">
    <property type="term" value="F:DNA binding"/>
    <property type="evidence" value="ECO:0007669"/>
    <property type="project" value="InterPro"/>
</dbReference>
<dbReference type="Proteomes" id="UP000473681">
    <property type="component" value="Unassembled WGS sequence"/>
</dbReference>
<evidence type="ECO:0000313" key="6">
    <source>
        <dbReference type="Proteomes" id="UP000476820"/>
    </source>
</evidence>
<dbReference type="GO" id="GO:0004803">
    <property type="term" value="F:transposase activity"/>
    <property type="evidence" value="ECO:0007669"/>
    <property type="project" value="InterPro"/>
</dbReference>
<reference evidence="5 6" key="1">
    <citation type="submission" date="2019-04" db="EMBL/GenBank/DDBJ databases">
        <title>Genome sequencing of Clostridium botulinum Groups I-IV and Clostridium butyricum.</title>
        <authorList>
            <person name="Brunt J."/>
            <person name="Van Vliet A.H.M."/>
            <person name="Stringer S.C."/>
            <person name="Carter A.T."/>
            <person name="Peck M.W."/>
        </authorList>
    </citation>
    <scope>NUCLEOTIDE SEQUENCE [LARGE SCALE GENOMIC DNA]</scope>
    <source>
        <strain evidence="3 6">1605</strain>
        <strain evidence="4 5">CB-K-33E</strain>
    </source>
</reference>
<accession>A0A0M1LSG9</accession>
<dbReference type="InterPro" id="IPR012337">
    <property type="entry name" value="RNaseH-like_sf"/>
</dbReference>
<evidence type="ECO:0000259" key="2">
    <source>
        <dbReference type="Pfam" id="PF05598"/>
    </source>
</evidence>
<evidence type="ECO:0000259" key="1">
    <source>
        <dbReference type="Pfam" id="PF01609"/>
    </source>
</evidence>
<name>A0A0M1LSG9_CLOBO</name>
<dbReference type="InterPro" id="IPR008490">
    <property type="entry name" value="Transposase_InsH_N"/>
</dbReference>
<feature type="domain" description="Transposase InsH N-terminal" evidence="2">
    <location>
        <begin position="11"/>
        <end position="90"/>
    </location>
</feature>
<sequence>MIISLNIKIENIYYKIFEAVKIAFAKLNSNTIKVKGRPRKYSDEQIVACMLYGVKNSIFSLRELEYRIKQDCVFQSIINLEQVPDYSTFSLRATALEKHIYYGIYTMFVELIDPKTRICAIDGTALRSSKYDSEAKSGKGTRLGYYKGYKLHCIATVTDIIIPLVFDLTTANVYDNQVSNLLYESKTYNPFLILADAAYDDESWFNISNKLEINLLTDVNMRNSKSIDSFSDVRYTNALFIESPIGLKLYKNRLKIEQLFSVLKGLYNLENPRLYGQARYERHIKWVLLAYLVDEFNKKQQGIKTRKYPWNL</sequence>
<feature type="domain" description="Transposase IS4-like" evidence="1">
    <location>
        <begin position="114"/>
        <end position="292"/>
    </location>
</feature>
<evidence type="ECO:0000313" key="3">
    <source>
        <dbReference type="EMBL" id="NFF89652.1"/>
    </source>
</evidence>
<dbReference type="Pfam" id="PF01609">
    <property type="entry name" value="DDE_Tnp_1"/>
    <property type="match status" value="1"/>
</dbReference>
<protein>
    <submittedName>
        <fullName evidence="4">DDE transposase</fullName>
    </submittedName>
</protein>
<dbReference type="GO" id="GO:0006313">
    <property type="term" value="P:DNA transposition"/>
    <property type="evidence" value="ECO:0007669"/>
    <property type="project" value="InterPro"/>
</dbReference>
<dbReference type="InterPro" id="IPR002559">
    <property type="entry name" value="Transposase_11"/>
</dbReference>
<dbReference type="EMBL" id="SWVK01000057">
    <property type="protein sequence ID" value="NFN36922.1"/>
    <property type="molecule type" value="Genomic_DNA"/>
</dbReference>
<proteinExistence type="predicted"/>